<dbReference type="EMBL" id="JAWZYT010002091">
    <property type="protein sequence ID" value="KAK4306762.1"/>
    <property type="molecule type" value="Genomic_DNA"/>
</dbReference>
<dbReference type="AlphaFoldDB" id="A0AAE1PG87"/>
<dbReference type="Proteomes" id="UP001292094">
    <property type="component" value="Unassembled WGS sequence"/>
</dbReference>
<sequence>MRTSHEGMDCEVFESHEPRKKLDIVSAREGRKEGKICPVEVFVEGRRTSAGREGEKIEREGDNQAPRVVEMQVSSSEGGGKERDRKKDRCHT</sequence>
<accession>A0AAE1PG87</accession>
<evidence type="ECO:0000313" key="2">
    <source>
        <dbReference type="EMBL" id="KAK4306762.1"/>
    </source>
</evidence>
<name>A0AAE1PG87_9EUCA</name>
<organism evidence="2 3">
    <name type="scientific">Petrolisthes manimaculis</name>
    <dbReference type="NCBI Taxonomy" id="1843537"/>
    <lineage>
        <taxon>Eukaryota</taxon>
        <taxon>Metazoa</taxon>
        <taxon>Ecdysozoa</taxon>
        <taxon>Arthropoda</taxon>
        <taxon>Crustacea</taxon>
        <taxon>Multicrustacea</taxon>
        <taxon>Malacostraca</taxon>
        <taxon>Eumalacostraca</taxon>
        <taxon>Eucarida</taxon>
        <taxon>Decapoda</taxon>
        <taxon>Pleocyemata</taxon>
        <taxon>Anomura</taxon>
        <taxon>Galatheoidea</taxon>
        <taxon>Porcellanidae</taxon>
        <taxon>Petrolisthes</taxon>
    </lineage>
</organism>
<proteinExistence type="predicted"/>
<gene>
    <name evidence="2" type="ORF">Pmani_021422</name>
</gene>
<feature type="compositionally biased region" description="Basic and acidic residues" evidence="1">
    <location>
        <begin position="47"/>
        <end position="62"/>
    </location>
</feature>
<feature type="compositionally biased region" description="Basic and acidic residues" evidence="1">
    <location>
        <begin position="79"/>
        <end position="92"/>
    </location>
</feature>
<feature type="region of interest" description="Disordered" evidence="1">
    <location>
        <begin position="47"/>
        <end position="92"/>
    </location>
</feature>
<protein>
    <submittedName>
        <fullName evidence="2">Uncharacterized protein</fullName>
    </submittedName>
</protein>
<reference evidence="2" key="1">
    <citation type="submission" date="2023-11" db="EMBL/GenBank/DDBJ databases">
        <title>Genome assemblies of two species of porcelain crab, Petrolisthes cinctipes and Petrolisthes manimaculis (Anomura: Porcellanidae).</title>
        <authorList>
            <person name="Angst P."/>
        </authorList>
    </citation>
    <scope>NUCLEOTIDE SEQUENCE</scope>
    <source>
        <strain evidence="2">PB745_02</strain>
        <tissue evidence="2">Gill</tissue>
    </source>
</reference>
<evidence type="ECO:0000256" key="1">
    <source>
        <dbReference type="SAM" id="MobiDB-lite"/>
    </source>
</evidence>
<keyword evidence="3" id="KW-1185">Reference proteome</keyword>
<comment type="caution">
    <text evidence="2">The sequence shown here is derived from an EMBL/GenBank/DDBJ whole genome shotgun (WGS) entry which is preliminary data.</text>
</comment>
<evidence type="ECO:0000313" key="3">
    <source>
        <dbReference type="Proteomes" id="UP001292094"/>
    </source>
</evidence>